<dbReference type="AlphaFoldDB" id="A0A085JGY4"/>
<gene>
    <name evidence="1" type="ORF">GTPT_1662</name>
</gene>
<sequence>MGGLSDQHSTTSVPGRQHIKPLKIIALIGYGDFHGHQTEPRGSKVFSLQSVTLSEIPAAKTKYPPRPPYQDGAENRLIFRLSAKT</sequence>
<dbReference type="EMBL" id="JMPR01000028">
    <property type="protein sequence ID" value="KFD19730.1"/>
    <property type="molecule type" value="Genomic_DNA"/>
</dbReference>
<evidence type="ECO:0000313" key="1">
    <source>
        <dbReference type="EMBL" id="KFD19730.1"/>
    </source>
</evidence>
<proteinExistence type="predicted"/>
<dbReference type="Proteomes" id="UP000028602">
    <property type="component" value="Unassembled WGS sequence"/>
</dbReference>
<comment type="caution">
    <text evidence="1">The sequence shown here is derived from an EMBL/GenBank/DDBJ whole genome shotgun (WGS) entry which is preliminary data.</text>
</comment>
<organism evidence="1 2">
    <name type="scientific">Tatumella ptyseos ATCC 33301</name>
    <dbReference type="NCBI Taxonomy" id="1005995"/>
    <lineage>
        <taxon>Bacteria</taxon>
        <taxon>Pseudomonadati</taxon>
        <taxon>Pseudomonadota</taxon>
        <taxon>Gammaproteobacteria</taxon>
        <taxon>Enterobacterales</taxon>
        <taxon>Erwiniaceae</taxon>
        <taxon>Tatumella</taxon>
    </lineage>
</organism>
<keyword evidence="2" id="KW-1185">Reference proteome</keyword>
<name>A0A085JGY4_9GAMM</name>
<reference evidence="1 2" key="1">
    <citation type="submission" date="2014-05" db="EMBL/GenBank/DDBJ databases">
        <title>ATOL: Assembling a taxonomically balanced genome-scale reconstruction of the evolutionary history of the Enterobacteriaceae.</title>
        <authorList>
            <person name="Plunkett G.III."/>
            <person name="Neeno-Eckwall E.C."/>
            <person name="Glasner J.D."/>
            <person name="Perna N.T."/>
        </authorList>
    </citation>
    <scope>NUCLEOTIDE SEQUENCE [LARGE SCALE GENOMIC DNA]</scope>
    <source>
        <strain evidence="1 2">ATCC 33301</strain>
    </source>
</reference>
<accession>A0A085JGY4</accession>
<protein>
    <submittedName>
        <fullName evidence="1">Uncharacterized protein</fullName>
    </submittedName>
</protein>
<evidence type="ECO:0000313" key="2">
    <source>
        <dbReference type="Proteomes" id="UP000028602"/>
    </source>
</evidence>